<dbReference type="Proteomes" id="UP000381260">
    <property type="component" value="Chromosome"/>
</dbReference>
<protein>
    <submittedName>
        <fullName evidence="1">Uncharacterized protein</fullName>
    </submittedName>
</protein>
<dbReference type="AlphaFoldDB" id="A0A5Q2VGV9"/>
<dbReference type="EMBL" id="CP045913">
    <property type="protein sequence ID" value="QGH63406.1"/>
    <property type="molecule type" value="Genomic_DNA"/>
</dbReference>
<organism evidence="1 2">
    <name type="scientific">Serratia proteamaculans</name>
    <dbReference type="NCBI Taxonomy" id="28151"/>
    <lineage>
        <taxon>Bacteria</taxon>
        <taxon>Pseudomonadati</taxon>
        <taxon>Pseudomonadota</taxon>
        <taxon>Gammaproteobacteria</taxon>
        <taxon>Enterobacterales</taxon>
        <taxon>Yersiniaceae</taxon>
        <taxon>Serratia</taxon>
    </lineage>
</organism>
<evidence type="ECO:0000313" key="1">
    <source>
        <dbReference type="EMBL" id="QGH63406.1"/>
    </source>
</evidence>
<dbReference type="RefSeq" id="WP_153860132.1">
    <property type="nucleotide sequence ID" value="NZ_CP045913.1"/>
</dbReference>
<dbReference type="Pfam" id="PF26207">
    <property type="entry name" value="Phage_phiTE_015"/>
    <property type="match status" value="1"/>
</dbReference>
<accession>A0A5Q2VGV9</accession>
<evidence type="ECO:0000313" key="2">
    <source>
        <dbReference type="Proteomes" id="UP000381260"/>
    </source>
</evidence>
<reference evidence="1 2" key="1">
    <citation type="submission" date="2019-11" db="EMBL/GenBank/DDBJ databases">
        <title>The Phosphoenolpyruvate Phosphotransferase System Regulates Serratia proteamaculans 336X Biofilm Formation and Wheat Roots colonization.</title>
        <authorList>
            <person name="Liu F."/>
        </authorList>
    </citation>
    <scope>NUCLEOTIDE SEQUENCE [LARGE SCALE GENOMIC DNA]</scope>
    <source>
        <strain evidence="1 2">336X</strain>
    </source>
</reference>
<proteinExistence type="predicted"/>
<gene>
    <name evidence="1" type="ORF">GHV41_22305</name>
</gene>
<sequence>MDKLRADFEDAWVADNSSTPEEAYIRREALKKIWHINENGEGSYFDSFVMWAWKWWQASRASIVVELPEPHAHLIWIQAGHAPDDYWDDMEISRSEEDKCCDGSDRYEAYAKWQVEELFRSIGLSIKGE</sequence>
<dbReference type="InterPro" id="IPR058601">
    <property type="entry name" value="Phage_phiTE_015-like"/>
</dbReference>
<name>A0A5Q2VGV9_SERPR</name>